<dbReference type="InterPro" id="IPR056447">
    <property type="entry name" value="REV3_N"/>
</dbReference>
<evidence type="ECO:0000256" key="10">
    <source>
        <dbReference type="ARBA" id="ARBA00022771"/>
    </source>
</evidence>
<dbReference type="InterPro" id="IPR042087">
    <property type="entry name" value="DNA_pol_B_thumb"/>
</dbReference>
<dbReference type="Pfam" id="PF24065">
    <property type="entry name" value="REV3_N"/>
    <property type="match status" value="1"/>
</dbReference>
<feature type="domain" description="DNA polymerase zeta catalytic subunit N-terminal" evidence="26">
    <location>
        <begin position="22"/>
        <end position="44"/>
    </location>
</feature>
<gene>
    <name evidence="27" type="primary">REV3</name>
    <name evidence="27" type="ORF">BGZ97_008120</name>
</gene>
<dbReference type="Gene3D" id="3.90.1600.10">
    <property type="entry name" value="Palm domain of DNA polymerase"/>
    <property type="match status" value="1"/>
</dbReference>
<keyword evidence="7 20" id="KW-0235">DNA replication</keyword>
<dbReference type="EMBL" id="JAAAIN010000367">
    <property type="protein sequence ID" value="KAG0315550.1"/>
    <property type="molecule type" value="Genomic_DNA"/>
</dbReference>
<keyword evidence="16" id="KW-0234">DNA repair</keyword>
<evidence type="ECO:0000259" key="22">
    <source>
        <dbReference type="Pfam" id="PF00136"/>
    </source>
</evidence>
<keyword evidence="12 20" id="KW-0239">DNA-directed DNA polymerase</keyword>
<keyword evidence="10 20" id="KW-0863">Zinc-finger</keyword>
<feature type="compositionally biased region" description="Acidic residues" evidence="21">
    <location>
        <begin position="419"/>
        <end position="435"/>
    </location>
</feature>
<dbReference type="InterPro" id="IPR025687">
    <property type="entry name" value="Znf-C4pol"/>
</dbReference>
<evidence type="ECO:0000256" key="14">
    <source>
        <dbReference type="ARBA" id="ARBA00023014"/>
    </source>
</evidence>
<reference evidence="27" key="1">
    <citation type="journal article" date="2020" name="Fungal Divers.">
        <title>Resolving the Mortierellaceae phylogeny through synthesis of multi-gene phylogenetics and phylogenomics.</title>
        <authorList>
            <person name="Vandepol N."/>
            <person name="Liber J."/>
            <person name="Desiro A."/>
            <person name="Na H."/>
            <person name="Kennedy M."/>
            <person name="Barry K."/>
            <person name="Grigoriev I.V."/>
            <person name="Miller A.N."/>
            <person name="O'Donnell K."/>
            <person name="Stajich J.E."/>
            <person name="Bonito G."/>
        </authorList>
    </citation>
    <scope>NUCLEOTIDE SEQUENCE</scope>
    <source>
        <strain evidence="27">NVP60</strain>
    </source>
</reference>
<sequence length="1982" mass="220917">MAPPGPLDLHGCQFLPPHIPVLKVPVIRIYGANEAGQKTCVHIHQVYPYFYVPYQGSLEPAELHSYIHQLGVSLNHASAITFNTPPQDLRKSQYVAAITPVKGIPFYGYHVGYSYFLKIYLFNPDFESRIVDLMRSGAVMRTVFQPFEAHVPFRLQFFIDYNLYGMGWLELEDALLRNNVPAAAEGDHPKRLTKGTVMDTRIWSPENDPGRLSHCEIEMDTTADRIINRDFAPERDTHFSLEECFQPPPSTAQVPSVAGLWEDDVRRRKANNLPSQEAPKTQIREPETIPWLNHDLNKHMVANLVKEMVERQSQEKTPTQGDFDNYRTKDDPLAETLMTAYESVEFLCPRMTPDSEEPSRHQTQSHVSQDTSFVIDESESSIFVDESILLSQTAAKFEEDNMDTRKETFKGLAGLGGIEEQDEDEDSFPLPEMDMDDFHEEDFMDEVEHWDDLEASDSDHAGPTSDEGPGYQTDDGIAAQQSDGDHIPQFDGGGDLHDKDDLDNKQETDEDKWKRITIRRKRGRSTLSNTLMPMEQTPEAKRFRDLEHAGGSGEQSSKTTMIPMLTRQRSRIAGNLPAKSVPSVARGSPIKSPATLPMKLSSPPKPSTQDDTVQRSSADFVQGKYVFDCVEIPKVEPTTIPSLSHRSSQSHPRKPQTPVKLARFAPKLYEDVEDDPIEDFDEGEAEDDGFGYIPMDALTDDEPDIIILDTPPASSPEKSRLSQRKRSSGAMSDLSIINETVFLRKADLAELLEEQDVKRKGGVELGDDHGHNIEHSLSLDKLSSGIVVDDSIVVDEIETYTAPMEPFPAPQSSQQHSPPALRHSPTPPQHAVLSLQNAVPIPYNPYLAQALIGNHGGGPDIQAFQFSFAPPTTKSLLSSFPEFGLPNRIHQKPYFSNEADVPSKAKVFGGKEFRLQSKGLKSMPQFKGKFDLGKKSPPGGGYQVWEPILQPPSYAEALDWLKEEEERVKASLRSAAEASTQQKREKVSQIEGPTPKNPFGCKNTPTKVARSIAIEKDFLDVLSLEVHCRTRGGLLPDPKVDPILAVFYCWQTEREGIPSNGWVPGFHVGFITYEGSGMLEKLALGPLGVSVEVAMDEGAMMNTIVDRVRQLDPDILAGYEVHSLSWGYLVDRYQTTFSMDMTKLISRIRPLRPPLLSKSAMEAQNSFNSRKNSGLKIVGRHVFNVWRLIRGEVALTNYGYCNVVFHVLQQRIPHYSFETLTKWWVDGSALHQSRVIKNYIHRVQYVLQLIESQELISRTSEFARVFGVDFFSVISRGSQYKVESLMVRLSKPENYIMISPSRAQVGAQRAAEVIPMVMEPESGFYEDPVVVLDFQSLYPSVMIAYNYCYSTCLGKLGGGTKLGVMTDYVVQDGILPLMQDHLNIAPNHVMYVNQEIRRSLLARMLSEILDTRVMVKKAMKEYPDNKSLLKLLDARQLSLKFIANVTYGYTCASFSGRMPGVEIADSIVLSARETLERSIRFVNENPKWDARVVYGDTDSMFVQLKGRTRQEAFDIGYDISETITRMNPRPVKLKFEKVYHPCFLVTKKRYVGSSYETPDQVEPIFDAKGIETIRRDGVPAIQKIMENCIKTMFRTQDLSLVKMYLVRQLGKILEGRVPVPDLMFGKEVKLGRYSEKGVPPPGAVVSARRMELDPRSEPQYGERVPYVVVYGDPSARLTDQVVEPKELLRNKDLRLNGEYYIRKHVIPSLERILQLCGADVKSWYDEMPRVQRAIPMTALGAGAPSSAANVIPNEQTAAALAAQHHKAALAAHQGDTAGQESDPAFGSEAEVGRAVEAGHEGARGPSIGPTAPLEPPKFKPKRRRGGKGFVSVGSRIDRYYQSQSCVVCGKLVVGKKAGSDVCLDCSSEHVQATSIFMMQTRLSNAEKLFRATVDVCSSCCRAAPFGGAGVGVGGGKGSSSLLGGAAVVGAGLPGGDVTGTEVVACESLECGVFWQRRRAQDAVVVAYHQTERVLRELDELDF</sequence>
<dbReference type="PRINTS" id="PR00106">
    <property type="entry name" value="DNAPOLB"/>
</dbReference>
<keyword evidence="5 20" id="KW-0808">Transferase</keyword>
<dbReference type="SMART" id="SM00486">
    <property type="entry name" value="POLBc"/>
    <property type="match status" value="1"/>
</dbReference>
<evidence type="ECO:0000256" key="15">
    <source>
        <dbReference type="ARBA" id="ARBA00023125"/>
    </source>
</evidence>
<dbReference type="FunFam" id="3.30.420.10:FF:000024">
    <property type="entry name" value="DNA polymerase zeta catalytic subunit"/>
    <property type="match status" value="1"/>
</dbReference>
<dbReference type="PANTHER" id="PTHR45812:SF1">
    <property type="entry name" value="DNA POLYMERASE ZETA CATALYTIC SUBUNIT"/>
    <property type="match status" value="1"/>
</dbReference>
<dbReference type="Proteomes" id="UP000823405">
    <property type="component" value="Unassembled WGS sequence"/>
</dbReference>
<feature type="region of interest" description="Disordered" evidence="21">
    <location>
        <begin position="974"/>
        <end position="1002"/>
    </location>
</feature>
<evidence type="ECO:0000259" key="26">
    <source>
        <dbReference type="Pfam" id="PF24065"/>
    </source>
</evidence>
<evidence type="ECO:0000313" key="28">
    <source>
        <dbReference type="Proteomes" id="UP000823405"/>
    </source>
</evidence>
<dbReference type="GO" id="GO:0042276">
    <property type="term" value="P:error-prone translesion synthesis"/>
    <property type="evidence" value="ECO:0007669"/>
    <property type="project" value="TreeGrafter"/>
</dbReference>
<feature type="region of interest" description="Disordered" evidence="21">
    <location>
        <begin position="412"/>
        <end position="435"/>
    </location>
</feature>
<feature type="compositionally biased region" description="Low complexity" evidence="21">
    <location>
        <begin position="810"/>
        <end position="819"/>
    </location>
</feature>
<evidence type="ECO:0000256" key="4">
    <source>
        <dbReference type="ARBA" id="ARBA00022485"/>
    </source>
</evidence>
<evidence type="ECO:0000256" key="8">
    <source>
        <dbReference type="ARBA" id="ARBA00022723"/>
    </source>
</evidence>
<evidence type="ECO:0000256" key="5">
    <source>
        <dbReference type="ARBA" id="ARBA00022679"/>
    </source>
</evidence>
<dbReference type="GO" id="GO:0003677">
    <property type="term" value="F:DNA binding"/>
    <property type="evidence" value="ECO:0007669"/>
    <property type="project" value="UniProtKB-KW"/>
</dbReference>
<keyword evidence="11 20" id="KW-0862">Zinc</keyword>
<dbReference type="FunFam" id="1.10.132.60:FF:000007">
    <property type="entry name" value="DNA polymerase"/>
    <property type="match status" value="1"/>
</dbReference>
<evidence type="ECO:0000259" key="23">
    <source>
        <dbReference type="Pfam" id="PF03104"/>
    </source>
</evidence>
<evidence type="ECO:0000259" key="25">
    <source>
        <dbReference type="Pfam" id="PF24055"/>
    </source>
</evidence>
<evidence type="ECO:0000256" key="17">
    <source>
        <dbReference type="ARBA" id="ARBA00023242"/>
    </source>
</evidence>
<feature type="domain" description="DNA-directed DNA polymerase family B exonuclease" evidence="23">
    <location>
        <begin position="1005"/>
        <end position="1199"/>
    </location>
</feature>
<keyword evidence="9" id="KW-0227">DNA damage</keyword>
<keyword evidence="14 20" id="KW-0411">Iron-sulfur</keyword>
<dbReference type="GO" id="GO:0051539">
    <property type="term" value="F:4 iron, 4 sulfur cluster binding"/>
    <property type="evidence" value="ECO:0007669"/>
    <property type="project" value="UniProtKB-KW"/>
</dbReference>
<evidence type="ECO:0000256" key="2">
    <source>
        <dbReference type="ARBA" id="ARBA00004123"/>
    </source>
</evidence>
<feature type="region of interest" description="Disordered" evidence="21">
    <location>
        <begin position="710"/>
        <end position="730"/>
    </location>
</feature>
<feature type="compositionally biased region" description="Polar residues" evidence="21">
    <location>
        <begin position="639"/>
        <end position="650"/>
    </location>
</feature>
<dbReference type="GO" id="GO:0000724">
    <property type="term" value="P:double-strand break repair via homologous recombination"/>
    <property type="evidence" value="ECO:0007669"/>
    <property type="project" value="TreeGrafter"/>
</dbReference>
<feature type="compositionally biased region" description="Basic and acidic residues" evidence="21">
    <location>
        <begin position="483"/>
        <end position="508"/>
    </location>
</feature>
<dbReference type="InterPro" id="IPR030559">
    <property type="entry name" value="PolZ_Rev3"/>
</dbReference>
<keyword evidence="4 20" id="KW-0004">4Fe-4S</keyword>
<dbReference type="InterPro" id="IPR056435">
    <property type="entry name" value="DPOD/Z_N"/>
</dbReference>
<comment type="similarity">
    <text evidence="3 20">Belongs to the DNA polymerase type-B family.</text>
</comment>
<feature type="region of interest" description="Disordered" evidence="21">
    <location>
        <begin position="1769"/>
        <end position="1826"/>
    </location>
</feature>
<dbReference type="Pfam" id="PF03104">
    <property type="entry name" value="DNA_pol_B_exo1"/>
    <property type="match status" value="1"/>
</dbReference>
<evidence type="ECO:0000256" key="1">
    <source>
        <dbReference type="ARBA" id="ARBA00001966"/>
    </source>
</evidence>
<evidence type="ECO:0000259" key="24">
    <source>
        <dbReference type="Pfam" id="PF14260"/>
    </source>
</evidence>
<comment type="caution">
    <text evidence="27">The sequence shown here is derived from an EMBL/GenBank/DDBJ whole genome shotgun (WGS) entry which is preliminary data.</text>
</comment>
<feature type="domain" description="DNA polymerase delta/zeta catalytic subunit N-terminal" evidence="25">
    <location>
        <begin position="45"/>
        <end position="125"/>
    </location>
</feature>
<dbReference type="InterPro" id="IPR023211">
    <property type="entry name" value="DNA_pol_palm_dom_sf"/>
</dbReference>
<organism evidence="27 28">
    <name type="scientific">Linnemannia gamsii</name>
    <dbReference type="NCBI Taxonomy" id="64522"/>
    <lineage>
        <taxon>Eukaryota</taxon>
        <taxon>Fungi</taxon>
        <taxon>Fungi incertae sedis</taxon>
        <taxon>Mucoromycota</taxon>
        <taxon>Mortierellomycotina</taxon>
        <taxon>Mortierellomycetes</taxon>
        <taxon>Mortierellales</taxon>
        <taxon>Mortierellaceae</taxon>
        <taxon>Linnemannia</taxon>
    </lineage>
</organism>
<dbReference type="Gene3D" id="1.10.287.690">
    <property type="entry name" value="Helix hairpin bin"/>
    <property type="match status" value="1"/>
</dbReference>
<dbReference type="InterPro" id="IPR012337">
    <property type="entry name" value="RNaseH-like_sf"/>
</dbReference>
<comment type="subcellular location">
    <subcellularLocation>
        <location evidence="2 20">Nucleus</location>
    </subcellularLocation>
</comment>
<dbReference type="EC" id="2.7.7.7" evidence="20"/>
<keyword evidence="17 20" id="KW-0539">Nucleus</keyword>
<evidence type="ECO:0000256" key="20">
    <source>
        <dbReference type="RuleBase" id="RU000442"/>
    </source>
</evidence>
<evidence type="ECO:0000256" key="19">
    <source>
        <dbReference type="ARBA" id="ARBA00066055"/>
    </source>
</evidence>
<evidence type="ECO:0000313" key="27">
    <source>
        <dbReference type="EMBL" id="KAG0315550.1"/>
    </source>
</evidence>
<evidence type="ECO:0000256" key="9">
    <source>
        <dbReference type="ARBA" id="ARBA00022763"/>
    </source>
</evidence>
<dbReference type="FunFam" id="1.10.287.690:FF:000002">
    <property type="entry name" value="DNA polymerase zeta"/>
    <property type="match status" value="1"/>
</dbReference>
<dbReference type="GO" id="GO:0008270">
    <property type="term" value="F:zinc ion binding"/>
    <property type="evidence" value="ECO:0007669"/>
    <property type="project" value="UniProtKB-KW"/>
</dbReference>
<dbReference type="InterPro" id="IPR006134">
    <property type="entry name" value="DNA-dir_DNA_pol_B_multi_dom"/>
</dbReference>
<evidence type="ECO:0000256" key="6">
    <source>
        <dbReference type="ARBA" id="ARBA00022695"/>
    </source>
</evidence>
<dbReference type="PANTHER" id="PTHR45812">
    <property type="entry name" value="DNA POLYMERASE ZETA CATALYTIC SUBUNIT"/>
    <property type="match status" value="1"/>
</dbReference>
<comment type="catalytic activity">
    <reaction evidence="18 20">
        <text>DNA(n) + a 2'-deoxyribonucleoside 5'-triphosphate = DNA(n+1) + diphosphate</text>
        <dbReference type="Rhea" id="RHEA:22508"/>
        <dbReference type="Rhea" id="RHEA-COMP:17339"/>
        <dbReference type="Rhea" id="RHEA-COMP:17340"/>
        <dbReference type="ChEBI" id="CHEBI:33019"/>
        <dbReference type="ChEBI" id="CHEBI:61560"/>
        <dbReference type="ChEBI" id="CHEBI:173112"/>
        <dbReference type="EC" id="2.7.7.7"/>
    </reaction>
</comment>
<feature type="region of interest" description="Disordered" evidence="21">
    <location>
        <begin position="570"/>
        <end position="615"/>
    </location>
</feature>
<feature type="region of interest" description="Disordered" evidence="21">
    <location>
        <begin position="804"/>
        <end position="829"/>
    </location>
</feature>
<evidence type="ECO:0000256" key="16">
    <source>
        <dbReference type="ARBA" id="ARBA00023204"/>
    </source>
</evidence>
<dbReference type="Gene3D" id="3.30.342.10">
    <property type="entry name" value="DNA Polymerase, chain B, domain 1"/>
    <property type="match status" value="1"/>
</dbReference>
<keyword evidence="15 20" id="KW-0238">DNA-binding</keyword>
<feature type="compositionally biased region" description="Polar residues" evidence="21">
    <location>
        <begin position="361"/>
        <end position="371"/>
    </location>
</feature>
<dbReference type="InterPro" id="IPR036397">
    <property type="entry name" value="RNaseH_sf"/>
</dbReference>
<comment type="cofactor">
    <cofactor evidence="1 20">
        <name>[4Fe-4S] cluster</name>
        <dbReference type="ChEBI" id="CHEBI:49883"/>
    </cofactor>
</comment>
<dbReference type="CDD" id="cd05534">
    <property type="entry name" value="POLBc_zeta"/>
    <property type="match status" value="1"/>
</dbReference>
<evidence type="ECO:0000256" key="7">
    <source>
        <dbReference type="ARBA" id="ARBA00022705"/>
    </source>
</evidence>
<dbReference type="Gene3D" id="1.10.132.60">
    <property type="entry name" value="DNA polymerase family B, C-terminal domain"/>
    <property type="match status" value="1"/>
</dbReference>
<evidence type="ECO:0000256" key="18">
    <source>
        <dbReference type="ARBA" id="ARBA00049244"/>
    </source>
</evidence>
<dbReference type="InterPro" id="IPR006172">
    <property type="entry name" value="DNA-dir_DNA_pol_B"/>
</dbReference>
<dbReference type="Gene3D" id="3.30.420.10">
    <property type="entry name" value="Ribonuclease H-like superfamily/Ribonuclease H"/>
    <property type="match status" value="1"/>
</dbReference>
<keyword evidence="6 20" id="KW-0548">Nucleotidyltransferase</keyword>
<accession>A0A9P6RC85</accession>
<feature type="domain" description="C4-type zinc-finger of DNA polymerase delta" evidence="24">
    <location>
        <begin position="1845"/>
        <end position="1956"/>
    </location>
</feature>
<protein>
    <recommendedName>
        <fullName evidence="20">DNA polymerase</fullName>
        <ecNumber evidence="20">2.7.7.7</ecNumber>
    </recommendedName>
</protein>
<dbReference type="InterPro" id="IPR017964">
    <property type="entry name" value="DNA-dir_DNA_pol_B_CS"/>
</dbReference>
<dbReference type="GO" id="GO:0006260">
    <property type="term" value="P:DNA replication"/>
    <property type="evidence" value="ECO:0007669"/>
    <property type="project" value="UniProtKB-KW"/>
</dbReference>
<keyword evidence="28" id="KW-1185">Reference proteome</keyword>
<dbReference type="GO" id="GO:0016035">
    <property type="term" value="C:zeta DNA polymerase complex"/>
    <property type="evidence" value="ECO:0007669"/>
    <property type="project" value="InterPro"/>
</dbReference>
<feature type="domain" description="DNA-directed DNA polymerase family B multifunctional" evidence="22">
    <location>
        <begin position="1270"/>
        <end position="1714"/>
    </location>
</feature>
<keyword evidence="8 20" id="KW-0479">Metal-binding</keyword>
<dbReference type="InterPro" id="IPR043502">
    <property type="entry name" value="DNA/RNA_pol_sf"/>
</dbReference>
<dbReference type="PROSITE" id="PS00116">
    <property type="entry name" value="DNA_POLYMERASE_B"/>
    <property type="match status" value="1"/>
</dbReference>
<dbReference type="SUPFAM" id="SSF56672">
    <property type="entry name" value="DNA/RNA polymerases"/>
    <property type="match status" value="1"/>
</dbReference>
<dbReference type="CDD" id="cd05778">
    <property type="entry name" value="DNA_polB_zeta_exo"/>
    <property type="match status" value="1"/>
</dbReference>
<evidence type="ECO:0000256" key="12">
    <source>
        <dbReference type="ARBA" id="ARBA00022932"/>
    </source>
</evidence>
<dbReference type="SUPFAM" id="SSF53098">
    <property type="entry name" value="Ribonuclease H-like"/>
    <property type="match status" value="1"/>
</dbReference>
<feature type="compositionally biased region" description="Basic and acidic residues" evidence="21">
    <location>
        <begin position="1790"/>
        <end position="1802"/>
    </location>
</feature>
<evidence type="ECO:0000256" key="3">
    <source>
        <dbReference type="ARBA" id="ARBA00005755"/>
    </source>
</evidence>
<comment type="subunit">
    <text evidence="19">Forms DNA polymerase zeta with REV7.</text>
</comment>
<name>A0A9P6RC85_9FUNG</name>
<evidence type="ECO:0000256" key="11">
    <source>
        <dbReference type="ARBA" id="ARBA00022833"/>
    </source>
</evidence>
<evidence type="ECO:0000256" key="21">
    <source>
        <dbReference type="SAM" id="MobiDB-lite"/>
    </source>
</evidence>
<dbReference type="Pfam" id="PF00136">
    <property type="entry name" value="DNA_pol_B"/>
    <property type="match status" value="1"/>
</dbReference>
<keyword evidence="13 20" id="KW-0408">Iron</keyword>
<dbReference type="GO" id="GO:0003887">
    <property type="term" value="F:DNA-directed DNA polymerase activity"/>
    <property type="evidence" value="ECO:0007669"/>
    <property type="project" value="UniProtKB-KW"/>
</dbReference>
<feature type="region of interest" description="Disordered" evidence="21">
    <location>
        <begin position="352"/>
        <end position="371"/>
    </location>
</feature>
<evidence type="ECO:0000256" key="13">
    <source>
        <dbReference type="ARBA" id="ARBA00023004"/>
    </source>
</evidence>
<dbReference type="FunFam" id="3.30.342.10:FF:000018">
    <property type="entry name" value="DNA polymerase"/>
    <property type="match status" value="1"/>
</dbReference>
<feature type="region of interest" description="Disordered" evidence="21">
    <location>
        <begin position="455"/>
        <end position="508"/>
    </location>
</feature>
<proteinExistence type="inferred from homology"/>
<dbReference type="Pfam" id="PF14260">
    <property type="entry name" value="zf-C4pol"/>
    <property type="match status" value="1"/>
</dbReference>
<dbReference type="InterPro" id="IPR006133">
    <property type="entry name" value="DNA-dir_DNA_pol_B_exonuc"/>
</dbReference>
<dbReference type="GO" id="GO:0000166">
    <property type="term" value="F:nucleotide binding"/>
    <property type="evidence" value="ECO:0007669"/>
    <property type="project" value="InterPro"/>
</dbReference>
<dbReference type="GO" id="GO:0005634">
    <property type="term" value="C:nucleus"/>
    <property type="evidence" value="ECO:0007669"/>
    <property type="project" value="UniProtKB-SubCell"/>
</dbReference>
<dbReference type="OrthoDB" id="2414538at2759"/>
<dbReference type="Pfam" id="PF24055">
    <property type="entry name" value="POL3_N"/>
    <property type="match status" value="1"/>
</dbReference>
<feature type="region of interest" description="Disordered" evidence="21">
    <location>
        <begin position="639"/>
        <end position="658"/>
    </location>
</feature>